<protein>
    <submittedName>
        <fullName evidence="3">Cytochrome P450 107B1</fullName>
        <ecNumber evidence="3">1.14.-.-</ecNumber>
    </submittedName>
</protein>
<dbReference type="InterPro" id="IPR036396">
    <property type="entry name" value="Cyt_P450_sf"/>
</dbReference>
<dbReference type="GO" id="GO:0005506">
    <property type="term" value="F:iron ion binding"/>
    <property type="evidence" value="ECO:0007669"/>
    <property type="project" value="InterPro"/>
</dbReference>
<keyword evidence="2" id="KW-0408">Iron</keyword>
<dbReference type="Gene3D" id="1.10.630.10">
    <property type="entry name" value="Cytochrome P450"/>
    <property type="match status" value="1"/>
</dbReference>
<dbReference type="OrthoDB" id="9801155at2"/>
<organism evidence="3 4">
    <name type="scientific">Pseudogemmobacter humi</name>
    <dbReference type="NCBI Taxonomy" id="2483812"/>
    <lineage>
        <taxon>Bacteria</taxon>
        <taxon>Pseudomonadati</taxon>
        <taxon>Pseudomonadota</taxon>
        <taxon>Alphaproteobacteria</taxon>
        <taxon>Rhodobacterales</taxon>
        <taxon>Paracoccaceae</taxon>
        <taxon>Pseudogemmobacter</taxon>
    </lineage>
</organism>
<dbReference type="PRINTS" id="PR00385">
    <property type="entry name" value="P450"/>
</dbReference>
<dbReference type="PRINTS" id="PR00359">
    <property type="entry name" value="BP450"/>
</dbReference>
<name>A0A3P5XC65_9RHOB</name>
<dbReference type="GO" id="GO:0020037">
    <property type="term" value="F:heme binding"/>
    <property type="evidence" value="ECO:0007669"/>
    <property type="project" value="InterPro"/>
</dbReference>
<dbReference type="Pfam" id="PF00067">
    <property type="entry name" value="p450"/>
    <property type="match status" value="1"/>
</dbReference>
<evidence type="ECO:0000256" key="2">
    <source>
        <dbReference type="RuleBase" id="RU000461"/>
    </source>
</evidence>
<proteinExistence type="inferred from homology"/>
<dbReference type="PROSITE" id="PS00086">
    <property type="entry name" value="CYTOCHROME_P450"/>
    <property type="match status" value="1"/>
</dbReference>
<dbReference type="Proteomes" id="UP000277498">
    <property type="component" value="Unassembled WGS sequence"/>
</dbReference>
<dbReference type="AlphaFoldDB" id="A0A3P5XC65"/>
<keyword evidence="2 3" id="KW-0560">Oxidoreductase</keyword>
<keyword evidence="2" id="KW-0503">Monooxygenase</keyword>
<evidence type="ECO:0000256" key="1">
    <source>
        <dbReference type="ARBA" id="ARBA00010617"/>
    </source>
</evidence>
<keyword evidence="4" id="KW-1185">Reference proteome</keyword>
<comment type="similarity">
    <text evidence="1 2">Belongs to the cytochrome P450 family.</text>
</comment>
<dbReference type="GO" id="GO:0006707">
    <property type="term" value="P:cholesterol catabolic process"/>
    <property type="evidence" value="ECO:0007669"/>
    <property type="project" value="TreeGrafter"/>
</dbReference>
<evidence type="ECO:0000313" key="3">
    <source>
        <dbReference type="EMBL" id="VDC25084.1"/>
    </source>
</evidence>
<dbReference type="PANTHER" id="PTHR46696:SF4">
    <property type="entry name" value="BIOTIN BIOSYNTHESIS CYTOCHROME P450"/>
    <property type="match status" value="1"/>
</dbReference>
<dbReference type="InterPro" id="IPR001128">
    <property type="entry name" value="Cyt_P450"/>
</dbReference>
<dbReference type="PANTHER" id="PTHR46696">
    <property type="entry name" value="P450, PUTATIVE (EUROFUNG)-RELATED"/>
    <property type="match status" value="1"/>
</dbReference>
<dbReference type="GO" id="GO:0008395">
    <property type="term" value="F:steroid hydroxylase activity"/>
    <property type="evidence" value="ECO:0007669"/>
    <property type="project" value="TreeGrafter"/>
</dbReference>
<dbReference type="GO" id="GO:0036199">
    <property type="term" value="F:cholest-4-en-3-one 26-monooxygenase activity"/>
    <property type="evidence" value="ECO:0007669"/>
    <property type="project" value="TreeGrafter"/>
</dbReference>
<reference evidence="3 4" key="1">
    <citation type="submission" date="2018-11" db="EMBL/GenBank/DDBJ databases">
        <authorList>
            <person name="Criscuolo A."/>
        </authorList>
    </citation>
    <scope>NUCLEOTIDE SEQUENCE [LARGE SCALE GENOMIC DNA]</scope>
    <source>
        <strain evidence="3">ACIP111625</strain>
    </source>
</reference>
<dbReference type="RefSeq" id="WP_124085792.1">
    <property type="nucleotide sequence ID" value="NZ_UXAW01000051.1"/>
</dbReference>
<evidence type="ECO:0000313" key="4">
    <source>
        <dbReference type="Proteomes" id="UP000277498"/>
    </source>
</evidence>
<keyword evidence="2" id="KW-0349">Heme</keyword>
<dbReference type="InterPro" id="IPR017972">
    <property type="entry name" value="Cyt_P450_CS"/>
</dbReference>
<gene>
    <name evidence="3" type="ORF">XINFAN_01376</name>
</gene>
<dbReference type="EMBL" id="UXAW01000051">
    <property type="protein sequence ID" value="VDC25084.1"/>
    <property type="molecule type" value="Genomic_DNA"/>
</dbReference>
<sequence>MTEISLLSEAARACPYHTYRQLRTEDPVRFMPDQNIWVLSRYEDCDYVLSNPTRFTSRESLSSANAYRNCPAALETLAKSRALPRQRTLILADGEAHQRHRKAIQNALSPARMLREFGPSIEGRVNQFIDAFIGKGHCEAISQYAIPLPMALVATIFDAPEEMIPTLKGWSDNFFAALSGHVPESVVIQAAEDTLAFESFILDRVAARRGGDGTDFLSRLTNGVDGAEALNDAEIVNICSQILVGGNESTISLLGNLIYQLATQDGLEAALRADPDKIPAAVEECLRFEPPLQAMYRITLQDEVIGGKEIPAGSKLMLNFGSANRDEKFYRDGEHFDLERDNTETLHLTFGRGRHACVGQTIARREAVIAVTALLDRLENIRLVPGDPPGRAGIFGVRGFARLPIAFDQRQ</sequence>
<accession>A0A3P5XC65</accession>
<dbReference type="EC" id="1.14.-.-" evidence="3"/>
<dbReference type="SUPFAM" id="SSF48264">
    <property type="entry name" value="Cytochrome P450"/>
    <property type="match status" value="1"/>
</dbReference>
<keyword evidence="2" id="KW-0479">Metal-binding</keyword>
<dbReference type="InterPro" id="IPR002397">
    <property type="entry name" value="Cyt_P450_B"/>
</dbReference>